<gene>
    <name evidence="1" type="ORF">TL10_10025</name>
</gene>
<organism evidence="1 2">
    <name type="scientific">Mycolicibacterium llatzerense</name>
    <dbReference type="NCBI Taxonomy" id="280871"/>
    <lineage>
        <taxon>Bacteria</taxon>
        <taxon>Bacillati</taxon>
        <taxon>Actinomycetota</taxon>
        <taxon>Actinomycetes</taxon>
        <taxon>Mycobacteriales</taxon>
        <taxon>Mycobacteriaceae</taxon>
        <taxon>Mycolicibacterium</taxon>
    </lineage>
</organism>
<dbReference type="PATRIC" id="fig|280871.6.peg.2074"/>
<dbReference type="AlphaFoldDB" id="A0A0D1L891"/>
<proteinExistence type="predicted"/>
<dbReference type="Proteomes" id="UP000032221">
    <property type="component" value="Unassembled WGS sequence"/>
</dbReference>
<dbReference type="EMBL" id="JXST01000011">
    <property type="protein sequence ID" value="KIU17110.1"/>
    <property type="molecule type" value="Genomic_DNA"/>
</dbReference>
<name>A0A0D1L891_9MYCO</name>
<evidence type="ECO:0000313" key="2">
    <source>
        <dbReference type="Proteomes" id="UP000032221"/>
    </source>
</evidence>
<dbReference type="STRING" id="280871.TL10_10025"/>
<comment type="caution">
    <text evidence="1">The sequence shown here is derived from an EMBL/GenBank/DDBJ whole genome shotgun (WGS) entry which is preliminary data.</text>
</comment>
<evidence type="ECO:0000313" key="1">
    <source>
        <dbReference type="EMBL" id="KIU17110.1"/>
    </source>
</evidence>
<reference evidence="1 2" key="1">
    <citation type="submission" date="2015-01" db="EMBL/GenBank/DDBJ databases">
        <title>Genome sequence of Mycobacterium llatzerense and Mycobacterium immunogenum recovered from brain abscess.</title>
        <authorList>
            <person name="Greninger A.L."/>
            <person name="Langelier C."/>
            <person name="Cunningham G."/>
            <person name="Chiu C.Y."/>
            <person name="Miller S."/>
        </authorList>
    </citation>
    <scope>NUCLEOTIDE SEQUENCE [LARGE SCALE GENOMIC DNA]</scope>
    <source>
        <strain evidence="1 2">CLUC14</strain>
    </source>
</reference>
<sequence length="219" mass="24024">MVPMSERETAASSAADDRLAWLRKSAAEGQSGAVDSAWSWIVELSTLADNDADAAEAQLNDLFRLGTPPVDLDGPTEGILVMTTTNPALDTVTRAVTALWMPWQGKRFDSDSGTGDNRLTRSTGLVGKLLWPLYSMRDAESGKLAFDFATYVEAGKDDPDRQVMVIDYANVESNPRLVIRSIRDELVELVPGVYLGKILFNTGSDRYSKIGYFALRTPR</sequence>
<accession>A0A0D1L891</accession>
<keyword evidence="2" id="KW-1185">Reference proteome</keyword>
<dbReference type="OrthoDB" id="509694at2"/>
<protein>
    <submittedName>
        <fullName evidence="1">Uncharacterized protein</fullName>
    </submittedName>
</protein>